<evidence type="ECO:0000256" key="1">
    <source>
        <dbReference type="ARBA" id="ARBA00022729"/>
    </source>
</evidence>
<feature type="domain" description="NodB homology" evidence="3">
    <location>
        <begin position="34"/>
        <end position="150"/>
    </location>
</feature>
<evidence type="ECO:0000313" key="4">
    <source>
        <dbReference type="EMBL" id="GIE04945.1"/>
    </source>
</evidence>
<name>A0ABQ3Z559_9ACTN</name>
<reference evidence="4 5" key="1">
    <citation type="submission" date="2021-01" db="EMBL/GenBank/DDBJ databases">
        <title>Whole genome shotgun sequence of Actinoplanes durhamensis NBRC 14914.</title>
        <authorList>
            <person name="Komaki H."/>
            <person name="Tamura T."/>
        </authorList>
    </citation>
    <scope>NUCLEOTIDE SEQUENCE [LARGE SCALE GENOMIC DNA]</scope>
    <source>
        <strain evidence="4 5">NBRC 14914</strain>
    </source>
</reference>
<keyword evidence="5" id="KW-1185">Reference proteome</keyword>
<dbReference type="InterPro" id="IPR011330">
    <property type="entry name" value="Glyco_hydro/deAcase_b/a-brl"/>
</dbReference>
<evidence type="ECO:0000259" key="3">
    <source>
        <dbReference type="Pfam" id="PF01522"/>
    </source>
</evidence>
<dbReference type="CDD" id="cd10967">
    <property type="entry name" value="CE4_GLA_like_6s"/>
    <property type="match status" value="1"/>
</dbReference>
<dbReference type="Gene3D" id="2.60.120.260">
    <property type="entry name" value="Galactose-binding domain-like"/>
    <property type="match status" value="2"/>
</dbReference>
<comment type="caution">
    <text evidence="4">The sequence shown here is derived from an EMBL/GenBank/DDBJ whole genome shotgun (WGS) entry which is preliminary data.</text>
</comment>
<sequence length="602" mass="63940">MKKALSSLFAAVLAGAVLLAWPGAARASLTHPLAVTFSFDDGVADQLTAQTLLEQHNMVGTFYINSALIGMPSYMTRSDLENLAAHGHEIGGHTATHQDLLTLSAGERNRQICQDRDTLLSWGFNVTSFAYPFANLDPGIETTVANCGYNSARAVGDLFDATDCDDCPPAETVPPIDPYAIRTPDDVEVTTTLAELQDLVTRAEVDGGWLPFNLHHVCETSCPAESVTPAVLSDFLTWLEPRTVVGTTVKTVHQVIGGTVAAAVAPTAPGEPGAPGVNTVQNPSLETVSPSDANLPDCWQSAGYGDNTAVQTRVTDAHSGTYASQIQVTALNDGDAKLIPRFDLGACSSQVAQGRTYQVSTWYKSDVPVFFTLYQRNALGQWSYWTQSPRIAPSAEWQHATWNTPEPPATAVAASFGLTIDSVGTLVTDDYGFADTPPAPAPDGVNALVNPSLETPGADGYPACWTGAGYGENTPVWTRVTDAADGTYAQKLELTARTDGDAKLIPGWDSGNCAPLVTPGKTLTLSVSYHATQPTFFTLYRQDIAGNWSWWTQSPQFPALTSYGTAGWTTSAVPAGTRAVSFGLTLDSVGEVTTDNYSLISN</sequence>
<dbReference type="InterPro" id="IPR051398">
    <property type="entry name" value="Polysacch_Deacetylase"/>
</dbReference>
<evidence type="ECO:0000256" key="2">
    <source>
        <dbReference type="SAM" id="SignalP"/>
    </source>
</evidence>
<organism evidence="4 5">
    <name type="scientific">Paractinoplanes durhamensis</name>
    <dbReference type="NCBI Taxonomy" id="113563"/>
    <lineage>
        <taxon>Bacteria</taxon>
        <taxon>Bacillati</taxon>
        <taxon>Actinomycetota</taxon>
        <taxon>Actinomycetes</taxon>
        <taxon>Micromonosporales</taxon>
        <taxon>Micromonosporaceae</taxon>
        <taxon>Paractinoplanes</taxon>
    </lineage>
</organism>
<dbReference type="Pfam" id="PF01522">
    <property type="entry name" value="Polysacc_deac_1"/>
    <property type="match status" value="1"/>
</dbReference>
<dbReference type="Proteomes" id="UP000637628">
    <property type="component" value="Unassembled WGS sequence"/>
</dbReference>
<dbReference type="InterPro" id="IPR002509">
    <property type="entry name" value="NODB_dom"/>
</dbReference>
<keyword evidence="1 2" id="KW-0732">Signal</keyword>
<accession>A0ABQ3Z559</accession>
<dbReference type="RefSeq" id="WP_203732106.1">
    <property type="nucleotide sequence ID" value="NZ_BAAATX010000037.1"/>
</dbReference>
<evidence type="ECO:0000313" key="5">
    <source>
        <dbReference type="Proteomes" id="UP000637628"/>
    </source>
</evidence>
<dbReference type="SUPFAM" id="SSF88713">
    <property type="entry name" value="Glycoside hydrolase/deacetylase"/>
    <property type="match status" value="1"/>
</dbReference>
<proteinExistence type="predicted"/>
<dbReference type="Gene3D" id="3.20.20.370">
    <property type="entry name" value="Glycoside hydrolase/deacetylase"/>
    <property type="match status" value="1"/>
</dbReference>
<feature type="chain" id="PRO_5045832830" description="NodB homology domain-containing protein" evidence="2">
    <location>
        <begin position="28"/>
        <end position="602"/>
    </location>
</feature>
<dbReference type="PANTHER" id="PTHR34216:SF11">
    <property type="entry name" value="CHITOOLIGOSACCHARIDE DEACETYLASE"/>
    <property type="match status" value="1"/>
</dbReference>
<dbReference type="PANTHER" id="PTHR34216">
    <property type="match status" value="1"/>
</dbReference>
<protein>
    <recommendedName>
        <fullName evidence="3">NodB homology domain-containing protein</fullName>
    </recommendedName>
</protein>
<feature type="signal peptide" evidence="2">
    <location>
        <begin position="1"/>
        <end position="27"/>
    </location>
</feature>
<dbReference type="EMBL" id="BOML01000050">
    <property type="protein sequence ID" value="GIE04945.1"/>
    <property type="molecule type" value="Genomic_DNA"/>
</dbReference>
<gene>
    <name evidence="4" type="ORF">Adu01nite_62950</name>
</gene>